<dbReference type="EMBL" id="JACVVK020000413">
    <property type="protein sequence ID" value="KAK7475197.1"/>
    <property type="molecule type" value="Genomic_DNA"/>
</dbReference>
<protein>
    <submittedName>
        <fullName evidence="1">Uncharacterized protein</fullName>
    </submittedName>
</protein>
<keyword evidence="2" id="KW-1185">Reference proteome</keyword>
<evidence type="ECO:0000313" key="2">
    <source>
        <dbReference type="Proteomes" id="UP001519460"/>
    </source>
</evidence>
<evidence type="ECO:0000313" key="1">
    <source>
        <dbReference type="EMBL" id="KAK7475197.1"/>
    </source>
</evidence>
<accession>A0ABD0JJR8</accession>
<proteinExistence type="predicted"/>
<dbReference type="Proteomes" id="UP001519460">
    <property type="component" value="Unassembled WGS sequence"/>
</dbReference>
<reference evidence="1 2" key="1">
    <citation type="journal article" date="2023" name="Sci. Data">
        <title>Genome assembly of the Korean intertidal mud-creeper Batillaria attramentaria.</title>
        <authorList>
            <person name="Patra A.K."/>
            <person name="Ho P.T."/>
            <person name="Jun S."/>
            <person name="Lee S.J."/>
            <person name="Kim Y."/>
            <person name="Won Y.J."/>
        </authorList>
    </citation>
    <scope>NUCLEOTIDE SEQUENCE [LARGE SCALE GENOMIC DNA]</scope>
    <source>
        <strain evidence="1">Wonlab-2016</strain>
    </source>
</reference>
<dbReference type="AlphaFoldDB" id="A0ABD0JJR8"/>
<comment type="caution">
    <text evidence="1">The sequence shown here is derived from an EMBL/GenBank/DDBJ whole genome shotgun (WGS) entry which is preliminary data.</text>
</comment>
<organism evidence="1 2">
    <name type="scientific">Batillaria attramentaria</name>
    <dbReference type="NCBI Taxonomy" id="370345"/>
    <lineage>
        <taxon>Eukaryota</taxon>
        <taxon>Metazoa</taxon>
        <taxon>Spiralia</taxon>
        <taxon>Lophotrochozoa</taxon>
        <taxon>Mollusca</taxon>
        <taxon>Gastropoda</taxon>
        <taxon>Caenogastropoda</taxon>
        <taxon>Sorbeoconcha</taxon>
        <taxon>Cerithioidea</taxon>
        <taxon>Batillariidae</taxon>
        <taxon>Batillaria</taxon>
    </lineage>
</organism>
<name>A0ABD0JJR8_9CAEN</name>
<gene>
    <name evidence="1" type="ORF">BaRGS_00033598</name>
</gene>
<sequence length="119" mass="13201">MHPYFAGLQTSSPLPMFPIVSSRCNFCAVCKLVNSTKNAGFPISFVSKYQSQDGCYGLGLRDGSIIDTGKAMLARNACLTFRDDQFAWGLFTDNCPYLQSRRLGCCCSHTDKQKITPIR</sequence>